<keyword evidence="3" id="KW-1185">Reference proteome</keyword>
<sequence>MNGIRLSTGTKIKFDEVDVRIFGSRITPQKLRQFRRIMATIRPNGFGFIVLLWWFLASSPSSSPINSSSKIVS</sequence>
<reference evidence="2" key="2">
    <citation type="journal article" date="2022" name="Res Sq">
        <title>Comparative Genomics Reveals Insights into the Divergent Evolution of Astigmatic Mites and Household Pest Adaptations.</title>
        <authorList>
            <person name="Xiong Q."/>
            <person name="Wan A.T.-Y."/>
            <person name="Liu X.-Y."/>
            <person name="Fung C.S.-H."/>
            <person name="Xiao X."/>
            <person name="Malainual N."/>
            <person name="Hou J."/>
            <person name="Wang L."/>
            <person name="Wang M."/>
            <person name="Yang K."/>
            <person name="Cui Y."/>
            <person name="Leung E."/>
            <person name="Nong W."/>
            <person name="Shin S.-K."/>
            <person name="Au S."/>
            <person name="Jeong K.Y."/>
            <person name="Chew F.T."/>
            <person name="Hui J."/>
            <person name="Leung T.F."/>
            <person name="Tungtrongchitr A."/>
            <person name="Zhong N."/>
            <person name="Liu Z."/>
            <person name="Tsui S."/>
        </authorList>
    </citation>
    <scope>NUCLEOTIDE SEQUENCE</scope>
    <source>
        <strain evidence="2">Derf</strain>
        <tissue evidence="2">Whole organism</tissue>
    </source>
</reference>
<gene>
    <name evidence="2" type="ORF">DERF_008993</name>
</gene>
<accession>A0A922L588</accession>
<feature type="transmembrane region" description="Helical" evidence="1">
    <location>
        <begin position="39"/>
        <end position="56"/>
    </location>
</feature>
<dbReference type="AlphaFoldDB" id="A0A922L588"/>
<proteinExistence type="predicted"/>
<name>A0A922L588_DERFA</name>
<dbReference type="EMBL" id="ASGP02000004">
    <property type="protein sequence ID" value="KAH9510473.1"/>
    <property type="molecule type" value="Genomic_DNA"/>
</dbReference>
<keyword evidence="1" id="KW-0472">Membrane</keyword>
<organism evidence="2 3">
    <name type="scientific">Dermatophagoides farinae</name>
    <name type="common">American house dust mite</name>
    <dbReference type="NCBI Taxonomy" id="6954"/>
    <lineage>
        <taxon>Eukaryota</taxon>
        <taxon>Metazoa</taxon>
        <taxon>Ecdysozoa</taxon>
        <taxon>Arthropoda</taxon>
        <taxon>Chelicerata</taxon>
        <taxon>Arachnida</taxon>
        <taxon>Acari</taxon>
        <taxon>Acariformes</taxon>
        <taxon>Sarcoptiformes</taxon>
        <taxon>Astigmata</taxon>
        <taxon>Psoroptidia</taxon>
        <taxon>Analgoidea</taxon>
        <taxon>Pyroglyphidae</taxon>
        <taxon>Dermatophagoidinae</taxon>
        <taxon>Dermatophagoides</taxon>
    </lineage>
</organism>
<evidence type="ECO:0000313" key="2">
    <source>
        <dbReference type="EMBL" id="KAH9510473.1"/>
    </source>
</evidence>
<dbReference type="Proteomes" id="UP000790347">
    <property type="component" value="Unassembled WGS sequence"/>
</dbReference>
<protein>
    <submittedName>
        <fullName evidence="2">Uncharacterized protein</fullName>
    </submittedName>
</protein>
<keyword evidence="1" id="KW-1133">Transmembrane helix</keyword>
<comment type="caution">
    <text evidence="2">The sequence shown here is derived from an EMBL/GenBank/DDBJ whole genome shotgun (WGS) entry which is preliminary data.</text>
</comment>
<keyword evidence="1" id="KW-0812">Transmembrane</keyword>
<evidence type="ECO:0000313" key="3">
    <source>
        <dbReference type="Proteomes" id="UP000790347"/>
    </source>
</evidence>
<reference evidence="2" key="1">
    <citation type="submission" date="2013-05" db="EMBL/GenBank/DDBJ databases">
        <authorList>
            <person name="Yim A.K.Y."/>
            <person name="Chan T.F."/>
            <person name="Ji K.M."/>
            <person name="Liu X.Y."/>
            <person name="Zhou J.W."/>
            <person name="Li R.Q."/>
            <person name="Yang K.Y."/>
            <person name="Li J."/>
            <person name="Li M."/>
            <person name="Law P.T.W."/>
            <person name="Wu Y.L."/>
            <person name="Cai Z.L."/>
            <person name="Qin H."/>
            <person name="Bao Y."/>
            <person name="Leung R.K.K."/>
            <person name="Ng P.K.S."/>
            <person name="Zou J."/>
            <person name="Zhong X.J."/>
            <person name="Ran P.X."/>
            <person name="Zhong N.S."/>
            <person name="Liu Z.G."/>
            <person name="Tsui S.K.W."/>
        </authorList>
    </citation>
    <scope>NUCLEOTIDE SEQUENCE</scope>
    <source>
        <strain evidence="2">Derf</strain>
        <tissue evidence="2">Whole organism</tissue>
    </source>
</reference>
<evidence type="ECO:0000256" key="1">
    <source>
        <dbReference type="SAM" id="Phobius"/>
    </source>
</evidence>